<evidence type="ECO:0000256" key="4">
    <source>
        <dbReference type="SAM" id="MobiDB-lite"/>
    </source>
</evidence>
<evidence type="ECO:0000259" key="5">
    <source>
        <dbReference type="PROSITE" id="PS50893"/>
    </source>
</evidence>
<comment type="caution">
    <text evidence="6">The sequence shown here is derived from an EMBL/GenBank/DDBJ whole genome shotgun (WGS) entry which is preliminary data.</text>
</comment>
<evidence type="ECO:0000256" key="2">
    <source>
        <dbReference type="ARBA" id="ARBA00022741"/>
    </source>
</evidence>
<keyword evidence="2" id="KW-0547">Nucleotide-binding</keyword>
<gene>
    <name evidence="6" type="ORF">C8F04DRAFT_1069418</name>
</gene>
<sequence length="729" mass="80486">MAPKAKAAPKNLNPIIATSQQSRFHTETLDTTLEIDLKAVTISIGERELISSSHLRLKEGIRYGLVGRNGSGKSTLLTAISEKLIPGLSPSIRILLLSQVEDSARATEAQGESINVLQHVVKGDKERQAAVEELEALTKATESTSLRETQRIVYGLRLNVRRRELVEAKKVASRRSGARGKDARLEEIKAEENVRQAELLLEGVDTADIVPDIMNQALDMLQNIQVTLELLETSSTEARAATILSGLGFTQEMIDGPYTSLSGGWRSRCSLATSLLVHSDVLLLDEPSNFLDLEAIIWLEGFLSGQSRTLVLISHDQDFLNNVVEETIILRNKTLEYFEGTPAAFEVNERKKSKQLTSAQEVLDKKREHIEKSIQQGIASAKKTGDENRQRMVKSRQKKLDERWGAETSAKGTRFKLNRDMAGYFNSNRADVDKVVTEPRIKINIESPEKLRTTGDLIHFDAVEYRFPRAKKPFLEDITFTINQGGRCAFVGANGQGKSTLAKLIMGSLKPTKGNIVRHPLLKIGYFSQHSVEELSIASAVGPSDRDTPVTALSHFMDHFMAQGVSVVEQDARKCLGSFGLQGKIASDTPLAQLSGGQKVRLAIALIVFIPPPLLLLDEVTTHVDFPTIQALARALKTFTGAIIIITHDRWFSRVVIEGESLRHATFSDDADDSDDPSSSDEDGDESIPPGKTYRVGGGKLKLMEKGMAQYVAFVERKLARKKREEAKS</sequence>
<keyword evidence="3" id="KW-0067">ATP-binding</keyword>
<protein>
    <submittedName>
        <fullName evidence="6">P-loop containing nucleoside triphosphate hydrolase protein</fullName>
    </submittedName>
</protein>
<evidence type="ECO:0000256" key="1">
    <source>
        <dbReference type="ARBA" id="ARBA00022737"/>
    </source>
</evidence>
<dbReference type="InterPro" id="IPR003593">
    <property type="entry name" value="AAA+_ATPase"/>
</dbReference>
<evidence type="ECO:0000256" key="3">
    <source>
        <dbReference type="ARBA" id="ARBA00022840"/>
    </source>
</evidence>
<feature type="domain" description="ABC transporter" evidence="5">
    <location>
        <begin position="35"/>
        <end position="357"/>
    </location>
</feature>
<evidence type="ECO:0000313" key="6">
    <source>
        <dbReference type="EMBL" id="KAJ7044740.1"/>
    </source>
</evidence>
<dbReference type="Pfam" id="PF00005">
    <property type="entry name" value="ABC_tran"/>
    <property type="match status" value="2"/>
</dbReference>
<keyword evidence="1" id="KW-0677">Repeat</keyword>
<dbReference type="InterPro" id="IPR050611">
    <property type="entry name" value="ABCF"/>
</dbReference>
<dbReference type="InterPro" id="IPR003439">
    <property type="entry name" value="ABC_transporter-like_ATP-bd"/>
</dbReference>
<name>A0AAD6TGH9_9AGAR</name>
<feature type="region of interest" description="Disordered" evidence="4">
    <location>
        <begin position="378"/>
        <end position="405"/>
    </location>
</feature>
<dbReference type="Gene3D" id="3.40.50.300">
    <property type="entry name" value="P-loop containing nucleotide triphosphate hydrolases"/>
    <property type="match status" value="2"/>
</dbReference>
<feature type="region of interest" description="Disordered" evidence="4">
    <location>
        <begin position="667"/>
        <end position="698"/>
    </location>
</feature>
<reference evidence="6" key="1">
    <citation type="submission" date="2023-03" db="EMBL/GenBank/DDBJ databases">
        <title>Massive genome expansion in bonnet fungi (Mycena s.s.) driven by repeated elements and novel gene families across ecological guilds.</title>
        <authorList>
            <consortium name="Lawrence Berkeley National Laboratory"/>
            <person name="Harder C.B."/>
            <person name="Miyauchi S."/>
            <person name="Viragh M."/>
            <person name="Kuo A."/>
            <person name="Thoen E."/>
            <person name="Andreopoulos B."/>
            <person name="Lu D."/>
            <person name="Skrede I."/>
            <person name="Drula E."/>
            <person name="Henrissat B."/>
            <person name="Morin E."/>
            <person name="Kohler A."/>
            <person name="Barry K."/>
            <person name="LaButti K."/>
            <person name="Morin E."/>
            <person name="Salamov A."/>
            <person name="Lipzen A."/>
            <person name="Mereny Z."/>
            <person name="Hegedus B."/>
            <person name="Baldrian P."/>
            <person name="Stursova M."/>
            <person name="Weitz H."/>
            <person name="Taylor A."/>
            <person name="Grigoriev I.V."/>
            <person name="Nagy L.G."/>
            <person name="Martin F."/>
            <person name="Kauserud H."/>
        </authorList>
    </citation>
    <scope>NUCLEOTIDE SEQUENCE</scope>
    <source>
        <strain evidence="6">CBHHK200</strain>
    </source>
</reference>
<dbReference type="PANTHER" id="PTHR19211">
    <property type="entry name" value="ATP-BINDING TRANSPORT PROTEIN-RELATED"/>
    <property type="match status" value="1"/>
</dbReference>
<accession>A0AAD6TGH9</accession>
<feature type="compositionally biased region" description="Acidic residues" evidence="4">
    <location>
        <begin position="669"/>
        <end position="686"/>
    </location>
</feature>
<dbReference type="EMBL" id="JARJCM010000006">
    <property type="protein sequence ID" value="KAJ7044740.1"/>
    <property type="molecule type" value="Genomic_DNA"/>
</dbReference>
<dbReference type="InterPro" id="IPR017871">
    <property type="entry name" value="ABC_transporter-like_CS"/>
</dbReference>
<dbReference type="InterPro" id="IPR027417">
    <property type="entry name" value="P-loop_NTPase"/>
</dbReference>
<dbReference type="GO" id="GO:0005524">
    <property type="term" value="F:ATP binding"/>
    <property type="evidence" value="ECO:0007669"/>
    <property type="project" value="UniProtKB-KW"/>
</dbReference>
<organism evidence="6 7">
    <name type="scientific">Mycena alexandri</name>
    <dbReference type="NCBI Taxonomy" id="1745969"/>
    <lineage>
        <taxon>Eukaryota</taxon>
        <taxon>Fungi</taxon>
        <taxon>Dikarya</taxon>
        <taxon>Basidiomycota</taxon>
        <taxon>Agaricomycotina</taxon>
        <taxon>Agaricomycetes</taxon>
        <taxon>Agaricomycetidae</taxon>
        <taxon>Agaricales</taxon>
        <taxon>Marasmiineae</taxon>
        <taxon>Mycenaceae</taxon>
        <taxon>Mycena</taxon>
    </lineage>
</organism>
<dbReference type="AlphaFoldDB" id="A0AAD6TGH9"/>
<dbReference type="PROSITE" id="PS50893">
    <property type="entry name" value="ABC_TRANSPORTER_2"/>
    <property type="match status" value="2"/>
</dbReference>
<dbReference type="PROSITE" id="PS00211">
    <property type="entry name" value="ABC_TRANSPORTER_1"/>
    <property type="match status" value="1"/>
</dbReference>
<feature type="domain" description="ABC transporter" evidence="5">
    <location>
        <begin position="458"/>
        <end position="701"/>
    </location>
</feature>
<dbReference type="CDD" id="cd03221">
    <property type="entry name" value="ABCF_EF-3"/>
    <property type="match status" value="1"/>
</dbReference>
<dbReference type="Proteomes" id="UP001218188">
    <property type="component" value="Unassembled WGS sequence"/>
</dbReference>
<keyword evidence="7" id="KW-1185">Reference proteome</keyword>
<evidence type="ECO:0000313" key="7">
    <source>
        <dbReference type="Proteomes" id="UP001218188"/>
    </source>
</evidence>
<keyword evidence="6" id="KW-0378">Hydrolase</keyword>
<dbReference type="PANTHER" id="PTHR19211:SF135">
    <property type="entry name" value="ATPASE, PUTATIVE (AFU_ORTHOLOGUE AFUA_1G16440)-RELATED"/>
    <property type="match status" value="1"/>
</dbReference>
<dbReference type="SMART" id="SM00382">
    <property type="entry name" value="AAA"/>
    <property type="match status" value="2"/>
</dbReference>
<dbReference type="GO" id="GO:0016887">
    <property type="term" value="F:ATP hydrolysis activity"/>
    <property type="evidence" value="ECO:0007669"/>
    <property type="project" value="InterPro"/>
</dbReference>
<proteinExistence type="predicted"/>
<dbReference type="SUPFAM" id="SSF52540">
    <property type="entry name" value="P-loop containing nucleoside triphosphate hydrolases"/>
    <property type="match status" value="2"/>
</dbReference>